<dbReference type="Pfam" id="PF01549">
    <property type="entry name" value="ShK"/>
    <property type="match status" value="1"/>
</dbReference>
<dbReference type="Proteomes" id="UP001162480">
    <property type="component" value="Chromosome 28"/>
</dbReference>
<dbReference type="Pfam" id="PF00188">
    <property type="entry name" value="CAP"/>
    <property type="match status" value="1"/>
</dbReference>
<dbReference type="Gene3D" id="3.40.33.10">
    <property type="entry name" value="CAP"/>
    <property type="match status" value="1"/>
</dbReference>
<dbReference type="AlphaFoldDB" id="A0AA36BZY4"/>
<comment type="caution">
    <text evidence="1">Lacks conserved residue(s) required for the propagation of feature annotation.</text>
</comment>
<dbReference type="PRINTS" id="PR00837">
    <property type="entry name" value="V5TPXLIKE"/>
</dbReference>
<feature type="disulfide bond" evidence="1">
    <location>
        <begin position="219"/>
        <end position="253"/>
    </location>
</feature>
<dbReference type="InterPro" id="IPR001283">
    <property type="entry name" value="CRISP-related"/>
</dbReference>
<sequence length="253" mass="28462">MGVFQRHSKETLFKPNMYLRLCVLLLAVSPLISADLLDSEHLRQFVLQFHNDLRAKEGASDMIKLAWSKQLATEANKWAHKCMFDHQRKGRGENLAFDSNAGTIKDLIRSEMQSWFDEKRDFYRSASSCGSSCHYTQMVWANTTHVGCSAINCPSLQAFGRSVSNAKYLVCFYYPRGNIGNNIYTPGRSCSKCPANFGRCSKGLCNGGHSGDVAAMDPCPDLNKNCKMWADMGECNNNPNYMRTNCRKSCRSC</sequence>
<dbReference type="SUPFAM" id="SSF55797">
    <property type="entry name" value="PR-1-like"/>
    <property type="match status" value="1"/>
</dbReference>
<protein>
    <recommendedName>
        <fullName evidence="2">ShKT domain-containing protein</fullName>
    </recommendedName>
</protein>
<dbReference type="PROSITE" id="PS51670">
    <property type="entry name" value="SHKT"/>
    <property type="match status" value="1"/>
</dbReference>
<keyword evidence="4" id="KW-1185">Reference proteome</keyword>
<dbReference type="PANTHER" id="PTHR10334">
    <property type="entry name" value="CYSTEINE-RICH SECRETORY PROTEIN-RELATED"/>
    <property type="match status" value="1"/>
</dbReference>
<organism evidence="3 4">
    <name type="scientific">Octopus vulgaris</name>
    <name type="common">Common octopus</name>
    <dbReference type="NCBI Taxonomy" id="6645"/>
    <lineage>
        <taxon>Eukaryota</taxon>
        <taxon>Metazoa</taxon>
        <taxon>Spiralia</taxon>
        <taxon>Lophotrochozoa</taxon>
        <taxon>Mollusca</taxon>
        <taxon>Cephalopoda</taxon>
        <taxon>Coleoidea</taxon>
        <taxon>Octopodiformes</taxon>
        <taxon>Octopoda</taxon>
        <taxon>Incirrata</taxon>
        <taxon>Octopodidae</taxon>
        <taxon>Octopus</taxon>
    </lineage>
</organism>
<dbReference type="InterPro" id="IPR003582">
    <property type="entry name" value="ShKT_dom"/>
</dbReference>
<reference evidence="3" key="1">
    <citation type="submission" date="2023-08" db="EMBL/GenBank/DDBJ databases">
        <authorList>
            <person name="Alioto T."/>
            <person name="Alioto T."/>
            <person name="Gomez Garrido J."/>
        </authorList>
    </citation>
    <scope>NUCLEOTIDE SEQUENCE</scope>
</reference>
<gene>
    <name evidence="3" type="ORF">OCTVUL_1B015039</name>
</gene>
<feature type="domain" description="ShKT" evidence="2">
    <location>
        <begin position="219"/>
        <end position="253"/>
    </location>
</feature>
<dbReference type="EMBL" id="OX597841">
    <property type="protein sequence ID" value="CAI9743039.1"/>
    <property type="molecule type" value="Genomic_DNA"/>
</dbReference>
<proteinExistence type="predicted"/>
<dbReference type="SMART" id="SM00198">
    <property type="entry name" value="SCP"/>
    <property type="match status" value="1"/>
</dbReference>
<evidence type="ECO:0000256" key="1">
    <source>
        <dbReference type="PROSITE-ProRule" id="PRU01005"/>
    </source>
</evidence>
<name>A0AA36BZY4_OCTVU</name>
<dbReference type="CDD" id="cd05380">
    <property type="entry name" value="CAP_euk"/>
    <property type="match status" value="1"/>
</dbReference>
<accession>A0AA36BZY4</accession>
<dbReference type="InterPro" id="IPR035940">
    <property type="entry name" value="CAP_sf"/>
</dbReference>
<evidence type="ECO:0000313" key="4">
    <source>
        <dbReference type="Proteomes" id="UP001162480"/>
    </source>
</evidence>
<keyword evidence="1" id="KW-1015">Disulfide bond</keyword>
<evidence type="ECO:0000259" key="2">
    <source>
        <dbReference type="PROSITE" id="PS51670"/>
    </source>
</evidence>
<dbReference type="InterPro" id="IPR014044">
    <property type="entry name" value="CAP_dom"/>
</dbReference>
<dbReference type="SMART" id="SM00254">
    <property type="entry name" value="ShKT"/>
    <property type="match status" value="1"/>
</dbReference>
<evidence type="ECO:0000313" key="3">
    <source>
        <dbReference type="EMBL" id="CAI9743039.1"/>
    </source>
</evidence>